<dbReference type="AlphaFoldDB" id="A0A2M4C8D3"/>
<feature type="signal peptide" evidence="1">
    <location>
        <begin position="1"/>
        <end position="22"/>
    </location>
</feature>
<reference evidence="2" key="1">
    <citation type="submission" date="2018-01" db="EMBL/GenBank/DDBJ databases">
        <title>An insight into the sialome of Amazonian anophelines.</title>
        <authorList>
            <person name="Ribeiro J.M."/>
            <person name="Scarpassa V."/>
            <person name="Calvo E."/>
        </authorList>
    </citation>
    <scope>NUCLEOTIDE SEQUENCE</scope>
    <source>
        <tissue evidence="2">Salivary glands</tissue>
    </source>
</reference>
<name>A0A2M4C8D3_9DIPT</name>
<proteinExistence type="predicted"/>
<keyword evidence="1" id="KW-0732">Signal</keyword>
<accession>A0A2M4C8D3</accession>
<feature type="chain" id="PRO_5014921548" evidence="1">
    <location>
        <begin position="23"/>
        <end position="104"/>
    </location>
</feature>
<dbReference type="EMBL" id="GGFJ01012442">
    <property type="protein sequence ID" value="MBW61583.1"/>
    <property type="molecule type" value="Transcribed_RNA"/>
</dbReference>
<evidence type="ECO:0000256" key="1">
    <source>
        <dbReference type="SAM" id="SignalP"/>
    </source>
</evidence>
<protein>
    <submittedName>
        <fullName evidence="2">Putative secreted protein</fullName>
    </submittedName>
</protein>
<sequence length="104" mass="11866">MLLVVMMMMLLLLLHQRQRGHRRQLTAPGTQQEAHVLGGPKVGQTFRFHQPQITVATVLTQAVDRVLTPVARRTRMTAPARRTTRRLAHGRTQQLLFRIAGIVR</sequence>
<evidence type="ECO:0000313" key="2">
    <source>
        <dbReference type="EMBL" id="MBW61583.1"/>
    </source>
</evidence>
<organism evidence="2">
    <name type="scientific">Anopheles marajoara</name>
    <dbReference type="NCBI Taxonomy" id="58244"/>
    <lineage>
        <taxon>Eukaryota</taxon>
        <taxon>Metazoa</taxon>
        <taxon>Ecdysozoa</taxon>
        <taxon>Arthropoda</taxon>
        <taxon>Hexapoda</taxon>
        <taxon>Insecta</taxon>
        <taxon>Pterygota</taxon>
        <taxon>Neoptera</taxon>
        <taxon>Endopterygota</taxon>
        <taxon>Diptera</taxon>
        <taxon>Nematocera</taxon>
        <taxon>Culicoidea</taxon>
        <taxon>Culicidae</taxon>
        <taxon>Anophelinae</taxon>
        <taxon>Anopheles</taxon>
    </lineage>
</organism>